<dbReference type="InterPro" id="IPR000182">
    <property type="entry name" value="GNAT_dom"/>
</dbReference>
<proteinExistence type="predicted"/>
<accession>A0A7W6EP75</accession>
<keyword evidence="1 4" id="KW-0808">Transferase</keyword>
<gene>
    <name evidence="4" type="ORF">FHS57_001056</name>
</gene>
<dbReference type="EC" id="2.3.1.-" evidence="4"/>
<dbReference type="PANTHER" id="PTHR43800:SF1">
    <property type="entry name" value="PEPTIDYL-LYSINE N-ACETYLTRANSFERASE YJAB"/>
    <property type="match status" value="1"/>
</dbReference>
<evidence type="ECO:0000313" key="5">
    <source>
        <dbReference type="Proteomes" id="UP000541352"/>
    </source>
</evidence>
<reference evidence="4 5" key="1">
    <citation type="submission" date="2020-08" db="EMBL/GenBank/DDBJ databases">
        <title>Genomic Encyclopedia of Type Strains, Phase IV (KMG-IV): sequencing the most valuable type-strain genomes for metagenomic binning, comparative biology and taxonomic classification.</title>
        <authorList>
            <person name="Goeker M."/>
        </authorList>
    </citation>
    <scope>NUCLEOTIDE SEQUENCE [LARGE SCALE GENOMIC DNA]</scope>
    <source>
        <strain evidence="4 5">DSM 17976</strain>
    </source>
</reference>
<sequence length="151" mass="16955">MPQFSTPLVIEMAAVTDYVEITELWEASVRATHHFLPESDILYFKPLILNEYLKAVHLECIRSTDGAIMGFMGVHGDGLEMLFIHPDARGQGLGSFFVQHAIHELGVTRVDVNEQNPQAVGFYQKMGFQIINRSETDGLGKPYPILHLKLS</sequence>
<dbReference type="GO" id="GO:0016747">
    <property type="term" value="F:acyltransferase activity, transferring groups other than amino-acyl groups"/>
    <property type="evidence" value="ECO:0007669"/>
    <property type="project" value="InterPro"/>
</dbReference>
<dbReference type="RefSeq" id="WP_229601266.1">
    <property type="nucleotide sequence ID" value="NZ_JACIBY010000002.1"/>
</dbReference>
<dbReference type="Gene3D" id="3.40.630.30">
    <property type="match status" value="1"/>
</dbReference>
<dbReference type="InterPro" id="IPR016181">
    <property type="entry name" value="Acyl_CoA_acyltransferase"/>
</dbReference>
<evidence type="ECO:0000313" key="4">
    <source>
        <dbReference type="EMBL" id="MBB3837062.1"/>
    </source>
</evidence>
<dbReference type="AlphaFoldDB" id="A0A7W6EP75"/>
<dbReference type="Pfam" id="PF13508">
    <property type="entry name" value="Acetyltransf_7"/>
    <property type="match status" value="1"/>
</dbReference>
<dbReference type="Proteomes" id="UP000541352">
    <property type="component" value="Unassembled WGS sequence"/>
</dbReference>
<keyword evidence="5" id="KW-1185">Reference proteome</keyword>
<dbReference type="SUPFAM" id="SSF55729">
    <property type="entry name" value="Acyl-CoA N-acyltransferases (Nat)"/>
    <property type="match status" value="1"/>
</dbReference>
<keyword evidence="2 4" id="KW-0012">Acyltransferase</keyword>
<dbReference type="EMBL" id="JACIBY010000002">
    <property type="protein sequence ID" value="MBB3837062.1"/>
    <property type="molecule type" value="Genomic_DNA"/>
</dbReference>
<evidence type="ECO:0000256" key="2">
    <source>
        <dbReference type="ARBA" id="ARBA00023315"/>
    </source>
</evidence>
<protein>
    <submittedName>
        <fullName evidence="4">Putative acetyltransferase</fullName>
        <ecNumber evidence="4">2.3.1.-</ecNumber>
    </submittedName>
</protein>
<comment type="caution">
    <text evidence="4">The sequence shown here is derived from an EMBL/GenBank/DDBJ whole genome shotgun (WGS) entry which is preliminary data.</text>
</comment>
<dbReference type="PANTHER" id="PTHR43800">
    <property type="entry name" value="PEPTIDYL-LYSINE N-ACETYLTRANSFERASE YJAB"/>
    <property type="match status" value="1"/>
</dbReference>
<organism evidence="4 5">
    <name type="scientific">Runella defluvii</name>
    <dbReference type="NCBI Taxonomy" id="370973"/>
    <lineage>
        <taxon>Bacteria</taxon>
        <taxon>Pseudomonadati</taxon>
        <taxon>Bacteroidota</taxon>
        <taxon>Cytophagia</taxon>
        <taxon>Cytophagales</taxon>
        <taxon>Spirosomataceae</taxon>
        <taxon>Runella</taxon>
    </lineage>
</organism>
<feature type="domain" description="N-acetyltransferase" evidence="3">
    <location>
        <begin position="16"/>
        <end position="151"/>
    </location>
</feature>
<dbReference type="PROSITE" id="PS51186">
    <property type="entry name" value="GNAT"/>
    <property type="match status" value="1"/>
</dbReference>
<name>A0A7W6EP75_9BACT</name>
<evidence type="ECO:0000256" key="1">
    <source>
        <dbReference type="ARBA" id="ARBA00022679"/>
    </source>
</evidence>
<evidence type="ECO:0000259" key="3">
    <source>
        <dbReference type="PROSITE" id="PS51186"/>
    </source>
</evidence>
<dbReference type="CDD" id="cd04301">
    <property type="entry name" value="NAT_SF"/>
    <property type="match status" value="1"/>
</dbReference>